<keyword evidence="2 6" id="KW-0812">Transmembrane</keyword>
<dbReference type="InterPro" id="IPR050598">
    <property type="entry name" value="AminoAcid_Transporter"/>
</dbReference>
<evidence type="ECO:0000256" key="6">
    <source>
        <dbReference type="SAM" id="Phobius"/>
    </source>
</evidence>
<accession>A0A0C9ULW8</accession>
<gene>
    <name evidence="7" type="ORF">M422DRAFT_67697</name>
</gene>
<evidence type="ECO:0000256" key="2">
    <source>
        <dbReference type="ARBA" id="ARBA00022692"/>
    </source>
</evidence>
<evidence type="ECO:0000256" key="1">
    <source>
        <dbReference type="ARBA" id="ARBA00004141"/>
    </source>
</evidence>
<feature type="transmembrane region" description="Helical" evidence="6">
    <location>
        <begin position="443"/>
        <end position="464"/>
    </location>
</feature>
<evidence type="ECO:0000313" key="8">
    <source>
        <dbReference type="Proteomes" id="UP000054279"/>
    </source>
</evidence>
<feature type="transmembrane region" description="Helical" evidence="6">
    <location>
        <begin position="85"/>
        <end position="104"/>
    </location>
</feature>
<sequence length="573" mass="61630">MSSSPQARGRYTSILNDYPSPPHSRSSSESLRALELQDGPEVIELRPTRSGRTNSISIFEFQAELLPLSLSEAERPEEAVVEKTLGLWNGIALVAGLQIGSGIFSSPGVVLANTQSVGASLLVWLVSGILAWTGASSFAELGTAIPLNGGAQAYLAYAYHPLVAFLFAWTAISALKPGGNAIIALIFGEYMSRLFFHATSSDISHGAIPEWSVKLTACAAVIFVTILCAAASKLGTRAAILFTTVKVTALVAIAVLGIVQLGRGHVSSSLKEPLFANTSENISSYALALYSGLWAFDGWDQTNYVAGEMKNPEKNIPRAIHTSMAIVITLFLCANISYFVLLDPATVERSNTVALDFGHALFGKAGGIVFACMVAFSCIGALNGSAFTSSRLIYMAGREHYLPSLFGRLHKSRRTPINALILQACLTIFFIFVGGGFRTLVNFYSVASWGFYFLTVLGLIVLRIKEPNLERPYKTWIITPLTFCAVALFLLSMPVVAAPLEALAALGFIAVGIPLYFITQRPHSKAVAGTKSRFEPIIERLTSCLPISRSRARGEGWVPVSTEPTEEVAFLGR</sequence>
<dbReference type="OrthoDB" id="5982228at2759"/>
<dbReference type="HOGENOM" id="CLU_007946_3_6_1"/>
<evidence type="ECO:0000256" key="3">
    <source>
        <dbReference type="ARBA" id="ARBA00022989"/>
    </source>
</evidence>
<feature type="transmembrane region" description="Helical" evidence="6">
    <location>
        <begin position="417"/>
        <end position="437"/>
    </location>
</feature>
<dbReference type="PANTHER" id="PTHR11785">
    <property type="entry name" value="AMINO ACID TRANSPORTER"/>
    <property type="match status" value="1"/>
</dbReference>
<name>A0A0C9ULW8_SPHS4</name>
<feature type="transmembrane region" description="Helical" evidence="6">
    <location>
        <begin position="282"/>
        <end position="299"/>
    </location>
</feature>
<feature type="transmembrane region" description="Helical" evidence="6">
    <location>
        <begin position="320"/>
        <end position="341"/>
    </location>
</feature>
<dbReference type="InterPro" id="IPR002293">
    <property type="entry name" value="AA/rel_permease1"/>
</dbReference>
<evidence type="ECO:0000313" key="7">
    <source>
        <dbReference type="EMBL" id="KIJ44053.1"/>
    </source>
</evidence>
<dbReference type="AlphaFoldDB" id="A0A0C9ULW8"/>
<dbReference type="EMBL" id="KN837119">
    <property type="protein sequence ID" value="KIJ44053.1"/>
    <property type="molecule type" value="Genomic_DNA"/>
</dbReference>
<keyword evidence="3 6" id="KW-1133">Transmembrane helix</keyword>
<keyword evidence="8" id="KW-1185">Reference proteome</keyword>
<evidence type="ECO:0000256" key="4">
    <source>
        <dbReference type="ARBA" id="ARBA00023136"/>
    </source>
</evidence>
<comment type="subcellular location">
    <subcellularLocation>
        <location evidence="1">Membrane</location>
        <topology evidence="1">Multi-pass membrane protein</topology>
    </subcellularLocation>
</comment>
<feature type="transmembrane region" description="Helical" evidence="6">
    <location>
        <begin position="116"/>
        <end position="134"/>
    </location>
</feature>
<dbReference type="PANTHER" id="PTHR11785:SF512">
    <property type="entry name" value="SOBREMESA, ISOFORM B"/>
    <property type="match status" value="1"/>
</dbReference>
<evidence type="ECO:0000256" key="5">
    <source>
        <dbReference type="SAM" id="MobiDB-lite"/>
    </source>
</evidence>
<dbReference type="GO" id="GO:0016020">
    <property type="term" value="C:membrane"/>
    <property type="evidence" value="ECO:0007669"/>
    <property type="project" value="UniProtKB-SubCell"/>
</dbReference>
<dbReference type="FunFam" id="1.20.1740.10:FF:000042">
    <property type="entry name" value="Similar to amino acid transporter"/>
    <property type="match status" value="1"/>
</dbReference>
<feature type="transmembrane region" description="Helical" evidence="6">
    <location>
        <begin position="211"/>
        <end position="231"/>
    </location>
</feature>
<feature type="transmembrane region" description="Helical" evidence="6">
    <location>
        <begin position="361"/>
        <end position="382"/>
    </location>
</feature>
<dbReference type="Pfam" id="PF13520">
    <property type="entry name" value="AA_permease_2"/>
    <property type="match status" value="1"/>
</dbReference>
<dbReference type="Proteomes" id="UP000054279">
    <property type="component" value="Unassembled WGS sequence"/>
</dbReference>
<feature type="transmembrane region" description="Helical" evidence="6">
    <location>
        <begin position="502"/>
        <end position="519"/>
    </location>
</feature>
<reference evidence="7 8" key="1">
    <citation type="submission" date="2014-06" db="EMBL/GenBank/DDBJ databases">
        <title>Evolutionary Origins and Diversification of the Mycorrhizal Mutualists.</title>
        <authorList>
            <consortium name="DOE Joint Genome Institute"/>
            <consortium name="Mycorrhizal Genomics Consortium"/>
            <person name="Kohler A."/>
            <person name="Kuo A."/>
            <person name="Nagy L.G."/>
            <person name="Floudas D."/>
            <person name="Copeland A."/>
            <person name="Barry K.W."/>
            <person name="Cichocki N."/>
            <person name="Veneault-Fourrey C."/>
            <person name="LaButti K."/>
            <person name="Lindquist E.A."/>
            <person name="Lipzen A."/>
            <person name="Lundell T."/>
            <person name="Morin E."/>
            <person name="Murat C."/>
            <person name="Riley R."/>
            <person name="Ohm R."/>
            <person name="Sun H."/>
            <person name="Tunlid A."/>
            <person name="Henrissat B."/>
            <person name="Grigoriev I.V."/>
            <person name="Hibbett D.S."/>
            <person name="Martin F."/>
        </authorList>
    </citation>
    <scope>NUCLEOTIDE SEQUENCE [LARGE SCALE GENOMIC DNA]</scope>
    <source>
        <strain evidence="7 8">SS14</strain>
    </source>
</reference>
<feature type="region of interest" description="Disordered" evidence="5">
    <location>
        <begin position="1"/>
        <end position="31"/>
    </location>
</feature>
<dbReference type="Gene3D" id="1.20.1740.10">
    <property type="entry name" value="Amino acid/polyamine transporter I"/>
    <property type="match status" value="1"/>
</dbReference>
<evidence type="ECO:0008006" key="9">
    <source>
        <dbReference type="Google" id="ProtNLM"/>
    </source>
</evidence>
<keyword evidence="4 6" id="KW-0472">Membrane</keyword>
<organism evidence="7 8">
    <name type="scientific">Sphaerobolus stellatus (strain SS14)</name>
    <dbReference type="NCBI Taxonomy" id="990650"/>
    <lineage>
        <taxon>Eukaryota</taxon>
        <taxon>Fungi</taxon>
        <taxon>Dikarya</taxon>
        <taxon>Basidiomycota</taxon>
        <taxon>Agaricomycotina</taxon>
        <taxon>Agaricomycetes</taxon>
        <taxon>Phallomycetidae</taxon>
        <taxon>Geastrales</taxon>
        <taxon>Sphaerobolaceae</taxon>
        <taxon>Sphaerobolus</taxon>
    </lineage>
</organism>
<feature type="transmembrane region" description="Helical" evidence="6">
    <location>
        <begin position="476"/>
        <end position="496"/>
    </location>
</feature>
<dbReference type="GO" id="GO:0015179">
    <property type="term" value="F:L-amino acid transmembrane transporter activity"/>
    <property type="evidence" value="ECO:0007669"/>
    <property type="project" value="TreeGrafter"/>
</dbReference>
<feature type="transmembrane region" description="Helical" evidence="6">
    <location>
        <begin position="238"/>
        <end position="262"/>
    </location>
</feature>
<protein>
    <recommendedName>
        <fullName evidence="9">L-methionine transporter</fullName>
    </recommendedName>
</protein>
<proteinExistence type="predicted"/>